<feature type="modified residue" description="4-aspartylphosphate" evidence="4">
    <location>
        <position position="63"/>
    </location>
</feature>
<dbReference type="Proteomes" id="UP001595840">
    <property type="component" value="Unassembled WGS sequence"/>
</dbReference>
<keyword evidence="2" id="KW-0902">Two-component regulatory system</keyword>
<dbReference type="InterPro" id="IPR036388">
    <property type="entry name" value="WH-like_DNA-bd_sf"/>
</dbReference>
<gene>
    <name evidence="8" type="ORF">ACFOX3_00950</name>
</gene>
<feature type="domain" description="Response regulatory" evidence="6">
    <location>
        <begin position="14"/>
        <end position="128"/>
    </location>
</feature>
<keyword evidence="1 4" id="KW-0597">Phosphoprotein</keyword>
<evidence type="ECO:0000256" key="1">
    <source>
        <dbReference type="ARBA" id="ARBA00022553"/>
    </source>
</evidence>
<evidence type="ECO:0000256" key="2">
    <source>
        <dbReference type="ARBA" id="ARBA00023012"/>
    </source>
</evidence>
<dbReference type="RefSeq" id="WP_290264754.1">
    <property type="nucleotide sequence ID" value="NZ_JAUFQG010000006.1"/>
</dbReference>
<name>A0ABV8UYT1_9GAMM</name>
<evidence type="ECO:0000313" key="9">
    <source>
        <dbReference type="Proteomes" id="UP001595840"/>
    </source>
</evidence>
<dbReference type="PROSITE" id="PS51755">
    <property type="entry name" value="OMPR_PHOB"/>
    <property type="match status" value="1"/>
</dbReference>
<evidence type="ECO:0000259" key="7">
    <source>
        <dbReference type="PROSITE" id="PS51755"/>
    </source>
</evidence>
<proteinExistence type="predicted"/>
<dbReference type="PANTHER" id="PTHR48111">
    <property type="entry name" value="REGULATOR OF RPOS"/>
    <property type="match status" value="1"/>
</dbReference>
<evidence type="ECO:0000313" key="8">
    <source>
        <dbReference type="EMBL" id="MFC4360844.1"/>
    </source>
</evidence>
<evidence type="ECO:0000256" key="5">
    <source>
        <dbReference type="PROSITE-ProRule" id="PRU01091"/>
    </source>
</evidence>
<sequence>MSAKILAYPTPERRFLIIEDEKDLAELVQLQLRDLSAECIKCHCGSEGLALALAQQWDLILLDLRLPGMDGLDVCRELRAKGITTPVLMLTSRATELDRVLGLELGADDYLTKPFSSLELVARVKALLRRAAMHQTPAPNSVDNLLHVGDVLIDSQQRRVEVRGQNIDCTAKEFDLLRYFVSNPGKVFRRMDLLQEVWGYGHDGYEHTVNSHINRLRAKIERDPSQPKYILTVWGVGYKFQEAL</sequence>
<dbReference type="PANTHER" id="PTHR48111:SF40">
    <property type="entry name" value="PHOSPHATE REGULON TRANSCRIPTIONAL REGULATORY PROTEIN PHOB"/>
    <property type="match status" value="1"/>
</dbReference>
<accession>A0ABV8UYT1</accession>
<dbReference type="InterPro" id="IPR001867">
    <property type="entry name" value="OmpR/PhoB-type_DNA-bd"/>
</dbReference>
<dbReference type="EMBL" id="JBHSCX010000001">
    <property type="protein sequence ID" value="MFC4360844.1"/>
    <property type="molecule type" value="Genomic_DNA"/>
</dbReference>
<evidence type="ECO:0000256" key="4">
    <source>
        <dbReference type="PROSITE-ProRule" id="PRU00169"/>
    </source>
</evidence>
<dbReference type="Gene3D" id="6.10.250.690">
    <property type="match status" value="1"/>
</dbReference>
<feature type="DNA-binding region" description="OmpR/PhoB-type" evidence="5">
    <location>
        <begin position="143"/>
        <end position="242"/>
    </location>
</feature>
<dbReference type="SUPFAM" id="SSF52172">
    <property type="entry name" value="CheY-like"/>
    <property type="match status" value="1"/>
</dbReference>
<dbReference type="Gene3D" id="3.40.50.2300">
    <property type="match status" value="1"/>
</dbReference>
<protein>
    <submittedName>
        <fullName evidence="8">Response regulator transcription factor</fullName>
    </submittedName>
</protein>
<dbReference type="InterPro" id="IPR039420">
    <property type="entry name" value="WalR-like"/>
</dbReference>
<dbReference type="SMART" id="SM00448">
    <property type="entry name" value="REC"/>
    <property type="match status" value="1"/>
</dbReference>
<evidence type="ECO:0000256" key="3">
    <source>
        <dbReference type="ARBA" id="ARBA00023125"/>
    </source>
</evidence>
<keyword evidence="9" id="KW-1185">Reference proteome</keyword>
<dbReference type="InterPro" id="IPR001789">
    <property type="entry name" value="Sig_transdc_resp-reg_receiver"/>
</dbReference>
<reference evidence="9" key="1">
    <citation type="journal article" date="2019" name="Int. J. Syst. Evol. Microbiol.">
        <title>The Global Catalogue of Microorganisms (GCM) 10K type strain sequencing project: providing services to taxonomists for standard genome sequencing and annotation.</title>
        <authorList>
            <consortium name="The Broad Institute Genomics Platform"/>
            <consortium name="The Broad Institute Genome Sequencing Center for Infectious Disease"/>
            <person name="Wu L."/>
            <person name="Ma J."/>
        </authorList>
    </citation>
    <scope>NUCLEOTIDE SEQUENCE [LARGE SCALE GENOMIC DNA]</scope>
    <source>
        <strain evidence="9">CECT 8570</strain>
    </source>
</reference>
<dbReference type="PROSITE" id="PS50110">
    <property type="entry name" value="RESPONSE_REGULATORY"/>
    <property type="match status" value="1"/>
</dbReference>
<dbReference type="CDD" id="cd17574">
    <property type="entry name" value="REC_OmpR"/>
    <property type="match status" value="1"/>
</dbReference>
<dbReference type="CDD" id="cd00383">
    <property type="entry name" value="trans_reg_C"/>
    <property type="match status" value="1"/>
</dbReference>
<organism evidence="8 9">
    <name type="scientific">Simiduia curdlanivorans</name>
    <dbReference type="NCBI Taxonomy" id="1492769"/>
    <lineage>
        <taxon>Bacteria</taxon>
        <taxon>Pseudomonadati</taxon>
        <taxon>Pseudomonadota</taxon>
        <taxon>Gammaproteobacteria</taxon>
        <taxon>Cellvibrionales</taxon>
        <taxon>Cellvibrionaceae</taxon>
        <taxon>Simiduia</taxon>
    </lineage>
</organism>
<dbReference type="SMART" id="SM00862">
    <property type="entry name" value="Trans_reg_C"/>
    <property type="match status" value="1"/>
</dbReference>
<dbReference type="Pfam" id="PF00486">
    <property type="entry name" value="Trans_reg_C"/>
    <property type="match status" value="1"/>
</dbReference>
<comment type="caution">
    <text evidence="8">The sequence shown here is derived from an EMBL/GenBank/DDBJ whole genome shotgun (WGS) entry which is preliminary data.</text>
</comment>
<dbReference type="SUPFAM" id="SSF46894">
    <property type="entry name" value="C-terminal effector domain of the bipartite response regulators"/>
    <property type="match status" value="1"/>
</dbReference>
<feature type="domain" description="OmpR/PhoB-type" evidence="7">
    <location>
        <begin position="143"/>
        <end position="242"/>
    </location>
</feature>
<keyword evidence="3 5" id="KW-0238">DNA-binding</keyword>
<evidence type="ECO:0000259" key="6">
    <source>
        <dbReference type="PROSITE" id="PS50110"/>
    </source>
</evidence>
<dbReference type="InterPro" id="IPR016032">
    <property type="entry name" value="Sig_transdc_resp-reg_C-effctor"/>
</dbReference>
<dbReference type="InterPro" id="IPR011006">
    <property type="entry name" value="CheY-like_superfamily"/>
</dbReference>
<dbReference type="Gene3D" id="1.10.10.10">
    <property type="entry name" value="Winged helix-like DNA-binding domain superfamily/Winged helix DNA-binding domain"/>
    <property type="match status" value="1"/>
</dbReference>
<dbReference type="Pfam" id="PF00072">
    <property type="entry name" value="Response_reg"/>
    <property type="match status" value="1"/>
</dbReference>